<dbReference type="EMBL" id="BKCJ010003839">
    <property type="protein sequence ID" value="GEU57485.1"/>
    <property type="molecule type" value="Genomic_DNA"/>
</dbReference>
<reference evidence="2" key="1">
    <citation type="journal article" date="2019" name="Sci. Rep.">
        <title>Draft genome of Tanacetum cinerariifolium, the natural source of mosquito coil.</title>
        <authorList>
            <person name="Yamashiro T."/>
            <person name="Shiraishi A."/>
            <person name="Satake H."/>
            <person name="Nakayama K."/>
        </authorList>
    </citation>
    <scope>NUCLEOTIDE SEQUENCE</scope>
</reference>
<evidence type="ECO:0000256" key="1">
    <source>
        <dbReference type="SAM" id="MobiDB-lite"/>
    </source>
</evidence>
<protein>
    <submittedName>
        <fullName evidence="2">Uncharacterized protein</fullName>
    </submittedName>
</protein>
<feature type="compositionally biased region" description="Polar residues" evidence="1">
    <location>
        <begin position="146"/>
        <end position="166"/>
    </location>
</feature>
<name>A0A6L2LB45_TANCI</name>
<evidence type="ECO:0000313" key="2">
    <source>
        <dbReference type="EMBL" id="GEU57485.1"/>
    </source>
</evidence>
<comment type="caution">
    <text evidence="2">The sequence shown here is derived from an EMBL/GenBank/DDBJ whole genome shotgun (WGS) entry which is preliminary data.</text>
</comment>
<feature type="region of interest" description="Disordered" evidence="1">
    <location>
        <begin position="144"/>
        <end position="168"/>
    </location>
</feature>
<gene>
    <name evidence="2" type="ORF">Tci_029463</name>
</gene>
<sequence>MDIETEVVTDDKGCEKSLNVPSGDYKVVLLPDLNQLADDEKLSPAASKDEMETQDRWRRFSREDKSKGVLVVDVERDMEIDIGEKGKGKLIEINSSLSDSGGPDNMDEDFVLGNGTRIGLEEKGKEKVVNKASPVVVTEIEPLTPDKQTQPMTNNNSETTPASSSHKLGLVVSSDSGRVLRRSARLSLNSTYYNVASRKRKAVDCSGLRVTDGVVCDMDIETEVVTDDKGCEKSLNVPSGDYKVVLLPDLNQLADDEK</sequence>
<proteinExistence type="predicted"/>
<accession>A0A6L2LB45</accession>
<dbReference type="AlphaFoldDB" id="A0A6L2LB45"/>
<feature type="non-terminal residue" evidence="2">
    <location>
        <position position="258"/>
    </location>
</feature>
<organism evidence="2">
    <name type="scientific">Tanacetum cinerariifolium</name>
    <name type="common">Dalmatian daisy</name>
    <name type="synonym">Chrysanthemum cinerariifolium</name>
    <dbReference type="NCBI Taxonomy" id="118510"/>
    <lineage>
        <taxon>Eukaryota</taxon>
        <taxon>Viridiplantae</taxon>
        <taxon>Streptophyta</taxon>
        <taxon>Embryophyta</taxon>
        <taxon>Tracheophyta</taxon>
        <taxon>Spermatophyta</taxon>
        <taxon>Magnoliopsida</taxon>
        <taxon>eudicotyledons</taxon>
        <taxon>Gunneridae</taxon>
        <taxon>Pentapetalae</taxon>
        <taxon>asterids</taxon>
        <taxon>campanulids</taxon>
        <taxon>Asterales</taxon>
        <taxon>Asteraceae</taxon>
        <taxon>Asteroideae</taxon>
        <taxon>Anthemideae</taxon>
        <taxon>Anthemidinae</taxon>
        <taxon>Tanacetum</taxon>
    </lineage>
</organism>